<dbReference type="InterPro" id="IPR000215">
    <property type="entry name" value="Serpin_fam"/>
</dbReference>
<evidence type="ECO:0000256" key="1">
    <source>
        <dbReference type="RuleBase" id="RU000411"/>
    </source>
</evidence>
<feature type="domain" description="Serpin" evidence="2">
    <location>
        <begin position="2"/>
        <end position="213"/>
    </location>
</feature>
<gene>
    <name evidence="3" type="ORF">PVAP13_9KG393326</name>
</gene>
<proteinExistence type="inferred from homology"/>
<name>A0A8T0ND70_PANVG</name>
<dbReference type="GO" id="GO:0004867">
    <property type="term" value="F:serine-type endopeptidase inhibitor activity"/>
    <property type="evidence" value="ECO:0007669"/>
    <property type="project" value="InterPro"/>
</dbReference>
<dbReference type="GO" id="GO:0005615">
    <property type="term" value="C:extracellular space"/>
    <property type="evidence" value="ECO:0007669"/>
    <property type="project" value="InterPro"/>
</dbReference>
<evidence type="ECO:0000259" key="2">
    <source>
        <dbReference type="SMART" id="SM00093"/>
    </source>
</evidence>
<dbReference type="EMBL" id="CM029053">
    <property type="protein sequence ID" value="KAG2544914.1"/>
    <property type="molecule type" value="Genomic_DNA"/>
</dbReference>
<sequence>MKDRVKSAPFMRARKDQAVAAHKGFKVLKLAYLPYRLLRCQERYLGGRRSEQQGKEQPRFSMCVFLPNTRDGLPELLDRMASHPNFLWDHLPTGRRETGEVRLPKFKVSFSSRINGVLQDMGVQAAFDPFRSDLRDMLECDLPLLVVEHVFHKAVIEVDEEGTEAAASTACVMRLISDTITTPVNFVADHPFAFFVVEEVSATVVFMGHVLDPTSAI</sequence>
<dbReference type="InterPro" id="IPR042185">
    <property type="entry name" value="Serpin_sf_2"/>
</dbReference>
<dbReference type="Proteomes" id="UP000823388">
    <property type="component" value="Chromosome 9K"/>
</dbReference>
<dbReference type="SMART" id="SM00093">
    <property type="entry name" value="SERPIN"/>
    <property type="match status" value="1"/>
</dbReference>
<accession>A0A8T0ND70</accession>
<comment type="caution">
    <text evidence="3">The sequence shown here is derived from an EMBL/GenBank/DDBJ whole genome shotgun (WGS) entry which is preliminary data.</text>
</comment>
<dbReference type="InterPro" id="IPR036186">
    <property type="entry name" value="Serpin_sf"/>
</dbReference>
<dbReference type="PANTHER" id="PTHR11461">
    <property type="entry name" value="SERINE PROTEASE INHIBITOR, SERPIN"/>
    <property type="match status" value="1"/>
</dbReference>
<dbReference type="InterPro" id="IPR023796">
    <property type="entry name" value="Serpin_dom"/>
</dbReference>
<dbReference type="SUPFAM" id="SSF56574">
    <property type="entry name" value="Serpins"/>
    <property type="match status" value="1"/>
</dbReference>
<dbReference type="PANTHER" id="PTHR11461:SF379">
    <property type="entry name" value="SERPIN DOMAIN-CONTAINING PROTEIN"/>
    <property type="match status" value="1"/>
</dbReference>
<organism evidence="3 4">
    <name type="scientific">Panicum virgatum</name>
    <name type="common">Blackwell switchgrass</name>
    <dbReference type="NCBI Taxonomy" id="38727"/>
    <lineage>
        <taxon>Eukaryota</taxon>
        <taxon>Viridiplantae</taxon>
        <taxon>Streptophyta</taxon>
        <taxon>Embryophyta</taxon>
        <taxon>Tracheophyta</taxon>
        <taxon>Spermatophyta</taxon>
        <taxon>Magnoliopsida</taxon>
        <taxon>Liliopsida</taxon>
        <taxon>Poales</taxon>
        <taxon>Poaceae</taxon>
        <taxon>PACMAD clade</taxon>
        <taxon>Panicoideae</taxon>
        <taxon>Panicodae</taxon>
        <taxon>Paniceae</taxon>
        <taxon>Panicinae</taxon>
        <taxon>Panicum</taxon>
        <taxon>Panicum sect. Hiantes</taxon>
    </lineage>
</organism>
<protein>
    <recommendedName>
        <fullName evidence="2">Serpin domain-containing protein</fullName>
    </recommendedName>
</protein>
<dbReference type="Pfam" id="PF00079">
    <property type="entry name" value="Serpin"/>
    <property type="match status" value="1"/>
</dbReference>
<comment type="similarity">
    <text evidence="1">Belongs to the serpin family.</text>
</comment>
<dbReference type="OrthoDB" id="675650at2759"/>
<dbReference type="Gene3D" id="2.30.39.10">
    <property type="entry name" value="Alpha-1-antitrypsin, domain 1"/>
    <property type="match status" value="1"/>
</dbReference>
<reference evidence="3" key="1">
    <citation type="submission" date="2020-05" db="EMBL/GenBank/DDBJ databases">
        <title>WGS assembly of Panicum virgatum.</title>
        <authorList>
            <person name="Lovell J.T."/>
            <person name="Jenkins J."/>
            <person name="Shu S."/>
            <person name="Juenger T.E."/>
            <person name="Schmutz J."/>
        </authorList>
    </citation>
    <scope>NUCLEOTIDE SEQUENCE</scope>
    <source>
        <strain evidence="3">AP13</strain>
    </source>
</reference>
<dbReference type="Gene3D" id="6.20.40.10">
    <property type="match status" value="1"/>
</dbReference>
<dbReference type="Gene3D" id="2.10.310.10">
    <property type="entry name" value="Serpins superfamily"/>
    <property type="match status" value="1"/>
</dbReference>
<dbReference type="AlphaFoldDB" id="A0A8T0ND70"/>
<evidence type="ECO:0000313" key="4">
    <source>
        <dbReference type="Proteomes" id="UP000823388"/>
    </source>
</evidence>
<evidence type="ECO:0000313" key="3">
    <source>
        <dbReference type="EMBL" id="KAG2544914.1"/>
    </source>
</evidence>
<keyword evidence="4" id="KW-1185">Reference proteome</keyword>